<accession>A0A645A9X4</accession>
<name>A0A645A9X4_9ZZZZ</name>
<organism evidence="1">
    <name type="scientific">bioreactor metagenome</name>
    <dbReference type="NCBI Taxonomy" id="1076179"/>
    <lineage>
        <taxon>unclassified sequences</taxon>
        <taxon>metagenomes</taxon>
        <taxon>ecological metagenomes</taxon>
    </lineage>
</organism>
<comment type="caution">
    <text evidence="1">The sequence shown here is derived from an EMBL/GenBank/DDBJ whole genome shotgun (WGS) entry which is preliminary data.</text>
</comment>
<dbReference type="AlphaFoldDB" id="A0A645A9X4"/>
<protein>
    <submittedName>
        <fullName evidence="1">Uncharacterized protein</fullName>
    </submittedName>
</protein>
<reference evidence="1" key="1">
    <citation type="submission" date="2019-08" db="EMBL/GenBank/DDBJ databases">
        <authorList>
            <person name="Kucharzyk K."/>
            <person name="Murdoch R.W."/>
            <person name="Higgins S."/>
            <person name="Loffler F."/>
        </authorList>
    </citation>
    <scope>NUCLEOTIDE SEQUENCE</scope>
</reference>
<gene>
    <name evidence="1" type="ORF">SDC9_96734</name>
</gene>
<proteinExistence type="predicted"/>
<dbReference type="EMBL" id="VSSQ01012768">
    <property type="protein sequence ID" value="MPM50000.1"/>
    <property type="molecule type" value="Genomic_DNA"/>
</dbReference>
<evidence type="ECO:0000313" key="1">
    <source>
        <dbReference type="EMBL" id="MPM50000.1"/>
    </source>
</evidence>
<sequence length="276" mass="30887">MYKSDSESGKMSGINRYNNFGLRERDRYLWISALVEKRDEFFPWNSEHPLGKKMVESASAWFQQARLVEPKSKKSTVLVDLFEKHGGSCAIGWEFIWIALVNNAILLKWFVSATNIDISYTTDDLANKLAETYPNLGKSIDGGLAALKDMLTKSPLGGDNAVTYIDYKGKNVNAITRKSKNVDSLTILYSLYLIAEMTGRSGFSIREMFDADVNSSYVSPLVAFGIPIETFKRQCNGLYTKYPDYISTTFAHGNDGFSVFPDKHSADDIISLALEG</sequence>